<feature type="region of interest" description="Disordered" evidence="1">
    <location>
        <begin position="34"/>
        <end position="62"/>
    </location>
</feature>
<keyword evidence="4" id="KW-1185">Reference proteome</keyword>
<evidence type="ECO:0000256" key="2">
    <source>
        <dbReference type="SAM" id="SignalP"/>
    </source>
</evidence>
<evidence type="ECO:0000313" key="4">
    <source>
        <dbReference type="Proteomes" id="UP001234989"/>
    </source>
</evidence>
<feature type="chain" id="PRO_5042207365" evidence="2">
    <location>
        <begin position="20"/>
        <end position="200"/>
    </location>
</feature>
<dbReference type="EMBL" id="CP133615">
    <property type="protein sequence ID" value="WMV25077.1"/>
    <property type="molecule type" value="Genomic_DNA"/>
</dbReference>
<accession>A0AAF0QJQ8</accession>
<sequence length="200" mass="22364">MRRLCFGVAWIASLFQVFGGTLGSLQAWPQGLASHETKESSRTPSRTVVKTTGREGGREPLGSSLPRNWKLVAILDAVLGESSFTFRPRGDIHGGFVLETLKACVQYAFLCTCFLVFLLGLGPNRVVDYSFHGGLCLENFEGKIEGFLNRDTLPFLFFHRCHDPSLGPRRDMANEEPEGTPNKPLKLVITLHRSRKYIQH</sequence>
<evidence type="ECO:0000313" key="3">
    <source>
        <dbReference type="EMBL" id="WMV25077.1"/>
    </source>
</evidence>
<organism evidence="3 4">
    <name type="scientific">Solanum verrucosum</name>
    <dbReference type="NCBI Taxonomy" id="315347"/>
    <lineage>
        <taxon>Eukaryota</taxon>
        <taxon>Viridiplantae</taxon>
        <taxon>Streptophyta</taxon>
        <taxon>Embryophyta</taxon>
        <taxon>Tracheophyta</taxon>
        <taxon>Spermatophyta</taxon>
        <taxon>Magnoliopsida</taxon>
        <taxon>eudicotyledons</taxon>
        <taxon>Gunneridae</taxon>
        <taxon>Pentapetalae</taxon>
        <taxon>asterids</taxon>
        <taxon>lamiids</taxon>
        <taxon>Solanales</taxon>
        <taxon>Solanaceae</taxon>
        <taxon>Solanoideae</taxon>
        <taxon>Solaneae</taxon>
        <taxon>Solanum</taxon>
    </lineage>
</organism>
<dbReference type="Proteomes" id="UP001234989">
    <property type="component" value="Chromosome 4"/>
</dbReference>
<evidence type="ECO:0000256" key="1">
    <source>
        <dbReference type="SAM" id="MobiDB-lite"/>
    </source>
</evidence>
<name>A0AAF0QJQ8_SOLVR</name>
<dbReference type="AlphaFoldDB" id="A0AAF0QJQ8"/>
<keyword evidence="2" id="KW-0732">Signal</keyword>
<gene>
    <name evidence="3" type="ORF">MTR67_018462</name>
</gene>
<proteinExistence type="predicted"/>
<reference evidence="3" key="1">
    <citation type="submission" date="2023-08" db="EMBL/GenBank/DDBJ databases">
        <title>A de novo genome assembly of Solanum verrucosum Schlechtendal, a Mexican diploid species geographically isolated from the other diploid A-genome species in potato relatives.</title>
        <authorList>
            <person name="Hosaka K."/>
        </authorList>
    </citation>
    <scope>NUCLEOTIDE SEQUENCE</scope>
    <source>
        <tissue evidence="3">Young leaves</tissue>
    </source>
</reference>
<feature type="signal peptide" evidence="2">
    <location>
        <begin position="1"/>
        <end position="19"/>
    </location>
</feature>
<protein>
    <submittedName>
        <fullName evidence="3">Uncharacterized protein</fullName>
    </submittedName>
</protein>